<dbReference type="InterPro" id="IPR046335">
    <property type="entry name" value="LacI/GalR-like_sensor"/>
</dbReference>
<reference evidence="6" key="1">
    <citation type="journal article" date="2019" name="Int. J. Syst. Evol. Microbiol.">
        <title>The Global Catalogue of Microorganisms (GCM) 10K type strain sequencing project: providing services to taxonomists for standard genome sequencing and annotation.</title>
        <authorList>
            <consortium name="The Broad Institute Genomics Platform"/>
            <consortium name="The Broad Institute Genome Sequencing Center for Infectious Disease"/>
            <person name="Wu L."/>
            <person name="Ma J."/>
        </authorList>
    </citation>
    <scope>NUCLEOTIDE SEQUENCE [LARGE SCALE GENOMIC DNA]</scope>
    <source>
        <strain evidence="6">LMG 24813</strain>
    </source>
</reference>
<dbReference type="CDD" id="cd01392">
    <property type="entry name" value="HTH_LacI"/>
    <property type="match status" value="1"/>
</dbReference>
<name>A0ABV8NZA3_9BURK</name>
<evidence type="ECO:0000259" key="4">
    <source>
        <dbReference type="PROSITE" id="PS50977"/>
    </source>
</evidence>
<evidence type="ECO:0000313" key="5">
    <source>
        <dbReference type="EMBL" id="MFC4202230.1"/>
    </source>
</evidence>
<dbReference type="PROSITE" id="PS50932">
    <property type="entry name" value="HTH_LACI_2"/>
    <property type="match status" value="1"/>
</dbReference>
<dbReference type="Pfam" id="PF00356">
    <property type="entry name" value="LacI"/>
    <property type="match status" value="1"/>
</dbReference>
<organism evidence="5 6">
    <name type="scientific">Candidimonas humi</name>
    <dbReference type="NCBI Taxonomy" id="683355"/>
    <lineage>
        <taxon>Bacteria</taxon>
        <taxon>Pseudomonadati</taxon>
        <taxon>Pseudomonadota</taxon>
        <taxon>Betaproteobacteria</taxon>
        <taxon>Burkholderiales</taxon>
        <taxon>Alcaligenaceae</taxon>
        <taxon>Candidimonas</taxon>
    </lineage>
</organism>
<feature type="domain" description="HTH tetR-type" evidence="4">
    <location>
        <begin position="1"/>
        <end position="46"/>
    </location>
</feature>
<dbReference type="PANTHER" id="PTHR30146">
    <property type="entry name" value="LACI-RELATED TRANSCRIPTIONAL REPRESSOR"/>
    <property type="match status" value="1"/>
</dbReference>
<dbReference type="EMBL" id="JBHSBV010000005">
    <property type="protein sequence ID" value="MFC4202230.1"/>
    <property type="molecule type" value="Genomic_DNA"/>
</dbReference>
<dbReference type="PANTHER" id="PTHR30146:SF145">
    <property type="entry name" value="RIBOSE OPERON REPRESSOR"/>
    <property type="match status" value="1"/>
</dbReference>
<evidence type="ECO:0000259" key="3">
    <source>
        <dbReference type="PROSITE" id="PS50932"/>
    </source>
</evidence>
<evidence type="ECO:0000313" key="6">
    <source>
        <dbReference type="Proteomes" id="UP001595848"/>
    </source>
</evidence>
<dbReference type="SMART" id="SM00354">
    <property type="entry name" value="HTH_LACI"/>
    <property type="match status" value="1"/>
</dbReference>
<gene>
    <name evidence="5" type="ORF">ACFOY1_14820</name>
</gene>
<dbReference type="GO" id="GO:0003677">
    <property type="term" value="F:DNA binding"/>
    <property type="evidence" value="ECO:0007669"/>
    <property type="project" value="UniProtKB-KW"/>
</dbReference>
<proteinExistence type="predicted"/>
<evidence type="ECO:0000256" key="1">
    <source>
        <dbReference type="ARBA" id="ARBA00023125"/>
    </source>
</evidence>
<keyword evidence="1 2" id="KW-0238">DNA-binding</keyword>
<keyword evidence="6" id="KW-1185">Reference proteome</keyword>
<dbReference type="CDD" id="cd06283">
    <property type="entry name" value="PBP1_RegR_EndR_KdgR-like"/>
    <property type="match status" value="1"/>
</dbReference>
<dbReference type="InterPro" id="IPR001647">
    <property type="entry name" value="HTH_TetR"/>
</dbReference>
<accession>A0ABV8NZA3</accession>
<dbReference type="Pfam" id="PF13377">
    <property type="entry name" value="Peripla_BP_3"/>
    <property type="match status" value="1"/>
</dbReference>
<dbReference type="InterPro" id="IPR000843">
    <property type="entry name" value="HTH_LacI"/>
</dbReference>
<dbReference type="RefSeq" id="WP_217965734.1">
    <property type="nucleotide sequence ID" value="NZ_JAHTBN010000008.1"/>
</dbReference>
<comment type="caution">
    <text evidence="5">The sequence shown here is derived from an EMBL/GenBank/DDBJ whole genome shotgun (WGS) entry which is preliminary data.</text>
</comment>
<evidence type="ECO:0000256" key="2">
    <source>
        <dbReference type="PROSITE-ProRule" id="PRU00335"/>
    </source>
</evidence>
<dbReference type="PROSITE" id="PS00356">
    <property type="entry name" value="HTH_LACI_1"/>
    <property type="match status" value="1"/>
</dbReference>
<protein>
    <submittedName>
        <fullName evidence="5">LacI family DNA-binding transcriptional regulator</fullName>
    </submittedName>
</protein>
<feature type="DNA-binding region" description="H-T-H motif" evidence="2">
    <location>
        <begin position="9"/>
        <end position="28"/>
    </location>
</feature>
<feature type="domain" description="HTH lacI-type" evidence="3">
    <location>
        <begin position="8"/>
        <end position="63"/>
    </location>
</feature>
<sequence length="350" mass="37142">MTQSAARATIADVARRAGVSKATVSRFLNHRETLLSSEIAQRVEVAISELGYTPSPMAQALKRGRSRLIGLVLADITNPYSVAVLRGAEMACRAAGYLVMLFNLGNEIERESAGIRALSSYRVEGYILNTMGHDPGAVMETARQGKPVVLVDRLHAGLDVDFVSLDNRQAIDLCATHLIEAGYGELLLATEPLGTVSSRIERVQEFQAFLATGAAGRTRGQYFESAAGDDAALDAALRSLSTRARKGGRLPAVISSNAVVTLRVVAAMARLGWRLGEDIGLVGIDETEWAPYVGPGISTVSQPTGELGRWAAQCLIERLDGGAAAPRRILLPGTLNVRGSSRPAAAGKHS</sequence>
<dbReference type="PROSITE" id="PS50977">
    <property type="entry name" value="HTH_TETR_2"/>
    <property type="match status" value="1"/>
</dbReference>
<dbReference type="Proteomes" id="UP001595848">
    <property type="component" value="Unassembled WGS sequence"/>
</dbReference>